<dbReference type="CDD" id="cd06257">
    <property type="entry name" value="DnaJ"/>
    <property type="match status" value="1"/>
</dbReference>
<name>A0ABP1G6T1_9CHLO</name>
<accession>A0ABP1G6T1</accession>
<proteinExistence type="predicted"/>
<dbReference type="SMART" id="SM00271">
    <property type="entry name" value="DnaJ"/>
    <property type="match status" value="1"/>
</dbReference>
<protein>
    <submittedName>
        <fullName evidence="3">G10479 protein</fullName>
    </submittedName>
</protein>
<feature type="domain" description="J" evidence="2">
    <location>
        <begin position="175"/>
        <end position="239"/>
    </location>
</feature>
<dbReference type="Gene3D" id="1.10.287.110">
    <property type="entry name" value="DnaJ domain"/>
    <property type="match status" value="1"/>
</dbReference>
<sequence>MIDSILGSVVFPRSWFVAVKRSHNAVLCKSAVDRDFIDAINETSNQVLSVILDCNKTEAANLTAELQEMRQILEEGGDADSSLFLKVLQGMLRHTLLKDASKLDGMYAQALNRIYNQVAGSEWKLVEEGKNPDLPQDEEPRFSTWEEATGARQHASSGAQASTSRPAEASSQDRAYYTLLGVGETAGAAEIKAAYRKQALRLHPDVSDAPDATQQFAELSNAYDVLSDPKSRALYDEYGLEGMQHMSGAAAGRGNARQAWDEFKPYKKENKHTKARDRARASAFSMDSVEGIDGPIPTEQESQVPEFGDVVEYPLREVEMRDLQDGRVAGVGLVVGRNMDRGDAAKLPEDQLDLCEIEPLRQEEAGSTRWLPDDLGIPSFARLHELRKVPIAQYDGRHDIWTIDAALSQGCGGPELPEEIML</sequence>
<organism evidence="3 4">
    <name type="scientific">Coccomyxa viridis</name>
    <dbReference type="NCBI Taxonomy" id="1274662"/>
    <lineage>
        <taxon>Eukaryota</taxon>
        <taxon>Viridiplantae</taxon>
        <taxon>Chlorophyta</taxon>
        <taxon>core chlorophytes</taxon>
        <taxon>Trebouxiophyceae</taxon>
        <taxon>Trebouxiophyceae incertae sedis</taxon>
        <taxon>Coccomyxaceae</taxon>
        <taxon>Coccomyxa</taxon>
    </lineage>
</organism>
<dbReference type="Proteomes" id="UP001497392">
    <property type="component" value="Unassembled WGS sequence"/>
</dbReference>
<evidence type="ECO:0000313" key="4">
    <source>
        <dbReference type="Proteomes" id="UP001497392"/>
    </source>
</evidence>
<evidence type="ECO:0000259" key="2">
    <source>
        <dbReference type="PROSITE" id="PS50076"/>
    </source>
</evidence>
<dbReference type="PROSITE" id="PS50076">
    <property type="entry name" value="DNAJ_2"/>
    <property type="match status" value="1"/>
</dbReference>
<dbReference type="PROSITE" id="PS00636">
    <property type="entry name" value="DNAJ_1"/>
    <property type="match status" value="1"/>
</dbReference>
<feature type="region of interest" description="Disordered" evidence="1">
    <location>
        <begin position="146"/>
        <end position="170"/>
    </location>
</feature>
<evidence type="ECO:0000256" key="1">
    <source>
        <dbReference type="SAM" id="MobiDB-lite"/>
    </source>
</evidence>
<keyword evidence="4" id="KW-1185">Reference proteome</keyword>
<feature type="compositionally biased region" description="Polar residues" evidence="1">
    <location>
        <begin position="154"/>
        <end position="170"/>
    </location>
</feature>
<comment type="caution">
    <text evidence="3">The sequence shown here is derived from an EMBL/GenBank/DDBJ whole genome shotgun (WGS) entry which is preliminary data.</text>
</comment>
<dbReference type="InterPro" id="IPR001623">
    <property type="entry name" value="DnaJ_domain"/>
</dbReference>
<gene>
    <name evidence="3" type="primary">g10479</name>
    <name evidence="3" type="ORF">VP750_LOCUS9403</name>
</gene>
<dbReference type="InterPro" id="IPR018253">
    <property type="entry name" value="DnaJ_domain_CS"/>
</dbReference>
<dbReference type="PANTHER" id="PTHR43096:SF67">
    <property type="entry name" value="DNAJ HEAT SHOCK FAMILY PROTEIN"/>
    <property type="match status" value="1"/>
</dbReference>
<dbReference type="PANTHER" id="PTHR43096">
    <property type="entry name" value="DNAJ HOMOLOG 1, MITOCHONDRIAL-RELATED"/>
    <property type="match status" value="1"/>
</dbReference>
<dbReference type="PRINTS" id="PR00625">
    <property type="entry name" value="JDOMAIN"/>
</dbReference>
<reference evidence="3 4" key="1">
    <citation type="submission" date="2024-06" db="EMBL/GenBank/DDBJ databases">
        <authorList>
            <person name="Kraege A."/>
            <person name="Thomma B."/>
        </authorList>
    </citation>
    <scope>NUCLEOTIDE SEQUENCE [LARGE SCALE GENOMIC DNA]</scope>
</reference>
<dbReference type="EMBL" id="CAXHTA020000017">
    <property type="protein sequence ID" value="CAL5227497.1"/>
    <property type="molecule type" value="Genomic_DNA"/>
</dbReference>
<evidence type="ECO:0000313" key="3">
    <source>
        <dbReference type="EMBL" id="CAL5227497.1"/>
    </source>
</evidence>
<dbReference type="InterPro" id="IPR036869">
    <property type="entry name" value="J_dom_sf"/>
</dbReference>
<dbReference type="SUPFAM" id="SSF46565">
    <property type="entry name" value="Chaperone J-domain"/>
    <property type="match status" value="1"/>
</dbReference>
<dbReference type="Pfam" id="PF00226">
    <property type="entry name" value="DnaJ"/>
    <property type="match status" value="1"/>
</dbReference>